<organism evidence="1 2">
    <name type="scientific">Onychostoma macrolepis</name>
    <dbReference type="NCBI Taxonomy" id="369639"/>
    <lineage>
        <taxon>Eukaryota</taxon>
        <taxon>Metazoa</taxon>
        <taxon>Chordata</taxon>
        <taxon>Craniata</taxon>
        <taxon>Vertebrata</taxon>
        <taxon>Euteleostomi</taxon>
        <taxon>Actinopterygii</taxon>
        <taxon>Neopterygii</taxon>
        <taxon>Teleostei</taxon>
        <taxon>Ostariophysi</taxon>
        <taxon>Cypriniformes</taxon>
        <taxon>Cyprinidae</taxon>
        <taxon>Acrossocheilinae</taxon>
        <taxon>Onychostoma</taxon>
    </lineage>
</organism>
<protein>
    <submittedName>
        <fullName evidence="1">Uncharacterized protein</fullName>
    </submittedName>
</protein>
<evidence type="ECO:0000313" key="1">
    <source>
        <dbReference type="EMBL" id="KAF4105548.1"/>
    </source>
</evidence>
<reference evidence="1 2" key="1">
    <citation type="submission" date="2020-04" db="EMBL/GenBank/DDBJ databases">
        <title>Chromosome-level genome assembly of a cyprinid fish Onychostoma macrolepis by integration of Nanopore Sequencing, Bionano and Hi-C technology.</title>
        <authorList>
            <person name="Wang D."/>
        </authorList>
    </citation>
    <scope>NUCLEOTIDE SEQUENCE [LARGE SCALE GENOMIC DNA]</scope>
    <source>
        <strain evidence="1">SWU-2019</strain>
        <tissue evidence="1">Muscle</tissue>
    </source>
</reference>
<proteinExistence type="predicted"/>
<name>A0A7J6CE18_9TELE</name>
<dbReference type="AlphaFoldDB" id="A0A7J6CE18"/>
<dbReference type="Proteomes" id="UP000579812">
    <property type="component" value="Unassembled WGS sequence"/>
</dbReference>
<gene>
    <name evidence="1" type="ORF">G5714_013210</name>
</gene>
<sequence length="81" mass="8884">MWIPREVHAHLQRSELILPLRGAKKVLEASLRRSDIPRLIGCIAQHFPGSPLSTLHCVGGRLALCLCLYFTETSCCAAVGT</sequence>
<evidence type="ECO:0000313" key="2">
    <source>
        <dbReference type="Proteomes" id="UP000579812"/>
    </source>
</evidence>
<comment type="caution">
    <text evidence="1">The sequence shown here is derived from an EMBL/GenBank/DDBJ whole genome shotgun (WGS) entry which is preliminary data.</text>
</comment>
<keyword evidence="2" id="KW-1185">Reference proteome</keyword>
<accession>A0A7J6CE18</accession>
<dbReference type="EMBL" id="JAAMOB010000013">
    <property type="protein sequence ID" value="KAF4105548.1"/>
    <property type="molecule type" value="Genomic_DNA"/>
</dbReference>